<dbReference type="EMBL" id="PHFL01000001">
    <property type="protein sequence ID" value="RFM25456.1"/>
    <property type="molecule type" value="Genomic_DNA"/>
</dbReference>
<dbReference type="Pfam" id="PF11306">
    <property type="entry name" value="DUF3108"/>
    <property type="match status" value="1"/>
</dbReference>
<organism evidence="1 2">
    <name type="scientific">Candidatus Thermochlorobacter aerophilus</name>
    <dbReference type="NCBI Taxonomy" id="1868324"/>
    <lineage>
        <taxon>Bacteria</taxon>
        <taxon>Pseudomonadati</taxon>
        <taxon>Chlorobiota</taxon>
        <taxon>Chlorobiia</taxon>
        <taxon>Chlorobiales</taxon>
        <taxon>Candidatus Thermochlorobacteriaceae</taxon>
        <taxon>Candidatus Thermochlorobacter</taxon>
    </lineage>
</organism>
<name>A0A395M3Y7_9BACT</name>
<comment type="caution">
    <text evidence="1">The sequence shown here is derived from an EMBL/GenBank/DDBJ whole genome shotgun (WGS) entry which is preliminary data.</text>
</comment>
<sequence>MEQHTHSLAFCKALLLLTICTWQANLLAQESTEPFRYRKVSNNTFRTGERLRYHLKYGLIKAANTEIAVVKDTIIRGEPCYHVVFTATTIPVFDNFFKVDDRYETFIHKDALCPLYFKQRLREGKFSRDDEIEFFHHAGKARSLIHNKDFPMSPYAQDILSAYFYVRTLDLKTFKNGESIYLRQISDDKEYPLEVKVRYRDVIETEVGTFNTVVVEPLVQGAGLFKSEGRILIWMTDDDNKIPVKISIKVPVGAITAEIASMEGILHPLTAKREY</sequence>
<evidence type="ECO:0000313" key="1">
    <source>
        <dbReference type="EMBL" id="RFM25456.1"/>
    </source>
</evidence>
<gene>
    <name evidence="1" type="ORF">D0433_00035</name>
</gene>
<reference evidence="1 2" key="1">
    <citation type="journal article" date="2011" name="ISME J.">
        <title>Community ecology of hot spring cyanobacterial mats: predominant populations and their functional potential.</title>
        <authorList>
            <person name="Klatt C.G."/>
            <person name="Wood J.M."/>
            <person name="Rusch D.B."/>
            <person name="Bateson M.M."/>
            <person name="Hamamura N."/>
            <person name="Heidelberg J.F."/>
            <person name="Grossman A.R."/>
            <person name="Bhaya D."/>
            <person name="Cohan F.M."/>
            <person name="Kuhl M."/>
            <person name="Bryant D.A."/>
            <person name="Ward D.M."/>
        </authorList>
    </citation>
    <scope>NUCLEOTIDE SEQUENCE [LARGE SCALE GENOMIC DNA]</scope>
    <source>
        <strain evidence="1">OS</strain>
    </source>
</reference>
<accession>A0A395M3Y7</accession>
<dbReference type="InterPro" id="IPR021457">
    <property type="entry name" value="DUF3108"/>
</dbReference>
<evidence type="ECO:0000313" key="2">
    <source>
        <dbReference type="Proteomes" id="UP000266389"/>
    </source>
</evidence>
<proteinExistence type="predicted"/>
<dbReference type="AlphaFoldDB" id="A0A395M3Y7"/>
<dbReference type="Proteomes" id="UP000266389">
    <property type="component" value="Unassembled WGS sequence"/>
</dbReference>
<protein>
    <submittedName>
        <fullName evidence="1">DUF3108 domain-containing protein</fullName>
    </submittedName>
</protein>